<reference evidence="1 2" key="1">
    <citation type="submission" date="2017-09" db="EMBL/GenBank/DDBJ databases">
        <title>Sphingomonas spermidinifaciens 9NM-10, whole genome shotgun sequence.</title>
        <authorList>
            <person name="Feng G."/>
            <person name="Zhu H."/>
        </authorList>
    </citation>
    <scope>NUCLEOTIDE SEQUENCE [LARGE SCALE GENOMIC DNA]</scope>
    <source>
        <strain evidence="1 2">9NM-10</strain>
    </source>
</reference>
<accession>A0A2A4B8S7</accession>
<proteinExistence type="predicted"/>
<dbReference type="Proteomes" id="UP000218366">
    <property type="component" value="Unassembled WGS sequence"/>
</dbReference>
<dbReference type="AlphaFoldDB" id="A0A2A4B8S7"/>
<name>A0A2A4B8S7_9SPHN</name>
<organism evidence="1 2">
    <name type="scientific">Sphingomonas spermidinifaciens</name>
    <dbReference type="NCBI Taxonomy" id="1141889"/>
    <lineage>
        <taxon>Bacteria</taxon>
        <taxon>Pseudomonadati</taxon>
        <taxon>Pseudomonadota</taxon>
        <taxon>Alphaproteobacteria</taxon>
        <taxon>Sphingomonadales</taxon>
        <taxon>Sphingomonadaceae</taxon>
        <taxon>Sphingomonas</taxon>
    </lineage>
</organism>
<evidence type="ECO:0000313" key="1">
    <source>
        <dbReference type="EMBL" id="PCD04325.1"/>
    </source>
</evidence>
<evidence type="ECO:0000313" key="2">
    <source>
        <dbReference type="Proteomes" id="UP000218366"/>
    </source>
</evidence>
<gene>
    <name evidence="1" type="ORF">COC42_08610</name>
</gene>
<dbReference type="EMBL" id="NWMW01000001">
    <property type="protein sequence ID" value="PCD04325.1"/>
    <property type="molecule type" value="Genomic_DNA"/>
</dbReference>
<protein>
    <submittedName>
        <fullName evidence="1">Uncharacterized protein</fullName>
    </submittedName>
</protein>
<keyword evidence="2" id="KW-1185">Reference proteome</keyword>
<sequence>MDRAAKRETLQEGSLTKADSFSGKSLAEYAGDIQTGIGAFEVGDFDDLRMLGMAASLAVQIRGLPEIEYPVLARVSDSLFNIPTVALKPVLRTLEEVGMVRLYETGKTITKVDPEVPYFEDVYQKIGDYSSEFRLNETEQAMVRIMAELQKKPENKDRLLSRTGMESSLLDRCLAIGSESGLIADHRVRGTNRTLESCILR</sequence>
<comment type="caution">
    <text evidence="1">The sequence shown here is derived from an EMBL/GenBank/DDBJ whole genome shotgun (WGS) entry which is preliminary data.</text>
</comment>